<feature type="transmembrane region" description="Helical" evidence="1">
    <location>
        <begin position="24"/>
        <end position="46"/>
    </location>
</feature>
<keyword evidence="1" id="KW-1133">Transmembrane helix</keyword>
<name>A0A853AMU6_9PSEU</name>
<accession>A0A853AMU6</accession>
<dbReference type="EMBL" id="JACCFJ010000001">
    <property type="protein sequence ID" value="NYI84429.1"/>
    <property type="molecule type" value="Genomic_DNA"/>
</dbReference>
<keyword evidence="1" id="KW-0472">Membrane</keyword>
<feature type="transmembrane region" description="Helical" evidence="1">
    <location>
        <begin position="145"/>
        <end position="169"/>
    </location>
</feature>
<dbReference type="RefSeq" id="WP_179721569.1">
    <property type="nucleotide sequence ID" value="NZ_BAABFH010000001.1"/>
</dbReference>
<protein>
    <submittedName>
        <fullName evidence="2">Uncharacterized protein</fullName>
    </submittedName>
</protein>
<evidence type="ECO:0000313" key="3">
    <source>
        <dbReference type="Proteomes" id="UP000587002"/>
    </source>
</evidence>
<evidence type="ECO:0000313" key="2">
    <source>
        <dbReference type="EMBL" id="NYI84429.1"/>
    </source>
</evidence>
<proteinExistence type="predicted"/>
<gene>
    <name evidence="2" type="ORF">HNR68_003059</name>
</gene>
<keyword evidence="3" id="KW-1185">Reference proteome</keyword>
<organism evidence="2 3">
    <name type="scientific">Saccharopolyspora hordei</name>
    <dbReference type="NCBI Taxonomy" id="1838"/>
    <lineage>
        <taxon>Bacteria</taxon>
        <taxon>Bacillati</taxon>
        <taxon>Actinomycetota</taxon>
        <taxon>Actinomycetes</taxon>
        <taxon>Pseudonocardiales</taxon>
        <taxon>Pseudonocardiaceae</taxon>
        <taxon>Saccharopolyspora</taxon>
    </lineage>
</organism>
<dbReference type="InterPro" id="IPR039708">
    <property type="entry name" value="MT1774/Rv1733c-like"/>
</dbReference>
<evidence type="ECO:0000256" key="1">
    <source>
        <dbReference type="SAM" id="Phobius"/>
    </source>
</evidence>
<dbReference type="PANTHER" id="PTHR42305">
    <property type="entry name" value="MEMBRANE PROTEIN RV1733C-RELATED"/>
    <property type="match status" value="1"/>
</dbReference>
<comment type="caution">
    <text evidence="2">The sequence shown here is derived from an EMBL/GenBank/DDBJ whole genome shotgun (WGS) entry which is preliminary data.</text>
</comment>
<dbReference type="AlphaFoldDB" id="A0A853AMU6"/>
<keyword evidence="1" id="KW-0812">Transmembrane</keyword>
<reference evidence="2 3" key="1">
    <citation type="submission" date="2020-07" db="EMBL/GenBank/DDBJ databases">
        <title>Sequencing the genomes of 1000 actinobacteria strains.</title>
        <authorList>
            <person name="Klenk H.-P."/>
        </authorList>
    </citation>
    <scope>NUCLEOTIDE SEQUENCE [LARGE SCALE GENOMIC DNA]</scope>
    <source>
        <strain evidence="2 3">DSM 44065</strain>
    </source>
</reference>
<dbReference type="PANTHER" id="PTHR42305:SF1">
    <property type="entry name" value="MEMBRANE PROTEIN RV1733C-RELATED"/>
    <property type="match status" value="1"/>
</dbReference>
<sequence>MGIRWFARAVGLTSNPLRRRRDTVVAALVLGVLLIALVGVPVVAVVTGRASYEGSARAAEATAATRHQVVATVLTRPMAQAVVANPEVTAQRSTAEVRWVAADGAPRTGRAPVEPGTAVGAEVPLWVDAADRITAAPPTDDQLRAAAVGLALGVVVTGEGLCMVLLVAVRAAADALACRAWAREWEVVGPRWARQP</sequence>
<dbReference type="Proteomes" id="UP000587002">
    <property type="component" value="Unassembled WGS sequence"/>
</dbReference>